<reference evidence="5" key="1">
    <citation type="submission" date="2018-11" db="EMBL/GenBank/DDBJ databases">
        <title>Henneguya salminicola genome and transcriptome.</title>
        <authorList>
            <person name="Yahalomi D."/>
            <person name="Atkinson S.D."/>
            <person name="Neuhof M."/>
            <person name="Chang E.S."/>
            <person name="Philippe H."/>
            <person name="Cartwright P."/>
            <person name="Bartholomew J.L."/>
            <person name="Huchon D."/>
        </authorList>
    </citation>
    <scope>NUCLEOTIDE SEQUENCE</scope>
    <source>
        <strain evidence="5">Hz1</strain>
        <tissue evidence="5">Whole</tissue>
    </source>
</reference>
<evidence type="ECO:0000256" key="3">
    <source>
        <dbReference type="PIRSR" id="PIRSR623088-3"/>
    </source>
</evidence>
<dbReference type="GO" id="GO:0007165">
    <property type="term" value="P:signal transduction"/>
    <property type="evidence" value="ECO:0007669"/>
    <property type="project" value="InterPro"/>
</dbReference>
<keyword evidence="2" id="KW-0378">Hydrolase</keyword>
<protein>
    <submittedName>
        <fullName evidence="5">cGMP-specific 3',5'-cyclic phosphodiesterase (Trinotate prediction)</fullName>
    </submittedName>
</protein>
<dbReference type="InterPro" id="IPR036971">
    <property type="entry name" value="PDEase_catalytic_dom_sf"/>
</dbReference>
<dbReference type="InterPro" id="IPR023088">
    <property type="entry name" value="PDEase"/>
</dbReference>
<dbReference type="Pfam" id="PF00233">
    <property type="entry name" value="PDEase_I"/>
    <property type="match status" value="1"/>
</dbReference>
<dbReference type="PRINTS" id="PR00387">
    <property type="entry name" value="PDIESTERASE1"/>
</dbReference>
<dbReference type="EMBL" id="GHBP01014156">
    <property type="protein sequence ID" value="NDJ95017.1"/>
    <property type="molecule type" value="Transcribed_RNA"/>
</dbReference>
<dbReference type="GO" id="GO:0046872">
    <property type="term" value="F:metal ion binding"/>
    <property type="evidence" value="ECO:0007669"/>
    <property type="project" value="UniProtKB-KW"/>
</dbReference>
<dbReference type="Gene3D" id="1.10.1300.10">
    <property type="entry name" value="3'5'-cyclic nucleotide phosphodiesterase, catalytic domain"/>
    <property type="match status" value="1"/>
</dbReference>
<dbReference type="PROSITE" id="PS51845">
    <property type="entry name" value="PDEASE_I_2"/>
    <property type="match status" value="1"/>
</dbReference>
<evidence type="ECO:0000256" key="2">
    <source>
        <dbReference type="ARBA" id="ARBA00022801"/>
    </source>
</evidence>
<keyword evidence="1 3" id="KW-0479">Metal-binding</keyword>
<evidence type="ECO:0000259" key="4">
    <source>
        <dbReference type="PROSITE" id="PS51845"/>
    </source>
</evidence>
<accession>A0A6G3MLX7</accession>
<evidence type="ECO:0000313" key="5">
    <source>
        <dbReference type="EMBL" id="NDJ95017.1"/>
    </source>
</evidence>
<dbReference type="SUPFAM" id="SSF109604">
    <property type="entry name" value="HD-domain/PDEase-like"/>
    <property type="match status" value="1"/>
</dbReference>
<evidence type="ECO:0000256" key="1">
    <source>
        <dbReference type="ARBA" id="ARBA00022723"/>
    </source>
</evidence>
<dbReference type="InterPro" id="IPR002073">
    <property type="entry name" value="PDEase_catalytic_dom"/>
</dbReference>
<dbReference type="PANTHER" id="PTHR11347">
    <property type="entry name" value="CYCLIC NUCLEOTIDE PHOSPHODIESTERASE"/>
    <property type="match status" value="1"/>
</dbReference>
<feature type="binding site" evidence="3">
    <location>
        <position position="44"/>
    </location>
    <ligand>
        <name>Zn(2+)</name>
        <dbReference type="ChEBI" id="CHEBI:29105"/>
        <label>1</label>
    </ligand>
</feature>
<sequence>MYIARQNTFKDLAETLKDQNIQEHFLKDSSSRELIRGMLMTACDISGPTKPWKIQKRIAALVTEEFFQQGDIERAVLNSSPIELMDREKRNEMPRLQVGFIESMCIPLYITLSQLWPELQCLVDRIKENAHYWTEAQTP</sequence>
<proteinExistence type="predicted"/>
<feature type="domain" description="PDEase" evidence="4">
    <location>
        <begin position="1"/>
        <end position="139"/>
    </location>
</feature>
<name>A0A6G3MLX7_HENSL</name>
<organism evidence="5">
    <name type="scientific">Henneguya salminicola</name>
    <name type="common">Myxosporean</name>
    <dbReference type="NCBI Taxonomy" id="69463"/>
    <lineage>
        <taxon>Eukaryota</taxon>
        <taxon>Metazoa</taxon>
        <taxon>Cnidaria</taxon>
        <taxon>Myxozoa</taxon>
        <taxon>Myxosporea</taxon>
        <taxon>Bivalvulida</taxon>
        <taxon>Platysporina</taxon>
        <taxon>Myxobolidae</taxon>
        <taxon>Henneguya</taxon>
    </lineage>
</organism>
<dbReference type="AlphaFoldDB" id="A0A6G3MLX7"/>
<dbReference type="GO" id="GO:0004114">
    <property type="term" value="F:3',5'-cyclic-nucleotide phosphodiesterase activity"/>
    <property type="evidence" value="ECO:0007669"/>
    <property type="project" value="InterPro"/>
</dbReference>